<dbReference type="PANTHER" id="PTHR33406">
    <property type="entry name" value="MEMBRANE PROTEIN MJ1562-RELATED"/>
    <property type="match status" value="1"/>
</dbReference>
<comment type="caution">
    <text evidence="3">The sequence shown here is derived from an EMBL/GenBank/DDBJ whole genome shotgun (WGS) entry which is preliminary data.</text>
</comment>
<dbReference type="PANTHER" id="PTHR33406:SF11">
    <property type="entry name" value="MEMBRANE PROTEIN SCO6666-RELATED"/>
    <property type="match status" value="1"/>
</dbReference>
<gene>
    <name evidence="3" type="ORF">G3M58_65710</name>
</gene>
<dbReference type="AlphaFoldDB" id="A0A6G3XIL8"/>
<sequence>RYARRVERRPWWFLAGGVVLLAILSFPVFFIQLGHIGDGADPKSFTDRRAFDLMSSAFGPGSNGPLTLVIDQTKVSSGDRSALADQAQKALTGVPDAAVITQLTATSDGDVLTATAYSVAAPQDERTTSLTNRLTDDVLPQAVSGYDASTYVTGTTAAQVDFLDIVSSRLPLIIA</sequence>
<organism evidence="3">
    <name type="scientific">Streptomyces sp. SID7499</name>
    <dbReference type="NCBI Taxonomy" id="2706086"/>
    <lineage>
        <taxon>Bacteria</taxon>
        <taxon>Bacillati</taxon>
        <taxon>Actinomycetota</taxon>
        <taxon>Actinomycetes</taxon>
        <taxon>Kitasatosporales</taxon>
        <taxon>Streptomycetaceae</taxon>
        <taxon>Streptomyces</taxon>
    </lineage>
</organism>
<feature type="non-terminal residue" evidence="3">
    <location>
        <position position="175"/>
    </location>
</feature>
<feature type="non-terminal residue" evidence="3">
    <location>
        <position position="1"/>
    </location>
</feature>
<dbReference type="EMBL" id="JAAGMN010006803">
    <property type="protein sequence ID" value="NEE17649.1"/>
    <property type="molecule type" value="Genomic_DNA"/>
</dbReference>
<keyword evidence="2" id="KW-0812">Transmembrane</keyword>
<protein>
    <submittedName>
        <fullName evidence="3">MMPL family transporter</fullName>
    </submittedName>
</protein>
<proteinExistence type="inferred from homology"/>
<keyword evidence="2" id="KW-1133">Transmembrane helix</keyword>
<evidence type="ECO:0000256" key="2">
    <source>
        <dbReference type="SAM" id="Phobius"/>
    </source>
</evidence>
<evidence type="ECO:0000256" key="1">
    <source>
        <dbReference type="ARBA" id="ARBA00010157"/>
    </source>
</evidence>
<evidence type="ECO:0000313" key="3">
    <source>
        <dbReference type="EMBL" id="NEE17649.1"/>
    </source>
</evidence>
<name>A0A6G3XIL8_9ACTN</name>
<accession>A0A6G3XIL8</accession>
<comment type="similarity">
    <text evidence="1">Belongs to the resistance-nodulation-cell division (RND) (TC 2.A.6) family. MmpL subfamily.</text>
</comment>
<reference evidence="3" key="1">
    <citation type="submission" date="2020-01" db="EMBL/GenBank/DDBJ databases">
        <title>Insect and environment-associated Actinomycetes.</title>
        <authorList>
            <person name="Currrie C."/>
            <person name="Chevrette M."/>
            <person name="Carlson C."/>
            <person name="Stubbendieck R."/>
            <person name="Wendt-Pienkowski E."/>
        </authorList>
    </citation>
    <scope>NUCLEOTIDE SEQUENCE</scope>
    <source>
        <strain evidence="3">SID7499</strain>
    </source>
</reference>
<feature type="transmembrane region" description="Helical" evidence="2">
    <location>
        <begin position="12"/>
        <end position="33"/>
    </location>
</feature>
<dbReference type="InterPro" id="IPR050545">
    <property type="entry name" value="Mycobact_MmpL"/>
</dbReference>
<dbReference type="GO" id="GO:0005886">
    <property type="term" value="C:plasma membrane"/>
    <property type="evidence" value="ECO:0007669"/>
    <property type="project" value="TreeGrafter"/>
</dbReference>
<keyword evidence="2" id="KW-0472">Membrane</keyword>